<dbReference type="EMBL" id="UOFX01000091">
    <property type="protein sequence ID" value="VAX11799.1"/>
    <property type="molecule type" value="Genomic_DNA"/>
</dbReference>
<dbReference type="Pfam" id="PF18267">
    <property type="entry name" value="Rubredoxin_C"/>
    <property type="match status" value="1"/>
</dbReference>
<dbReference type="SUPFAM" id="SSF51905">
    <property type="entry name" value="FAD/NAD(P)-binding domain"/>
    <property type="match status" value="1"/>
</dbReference>
<keyword evidence="3" id="KW-0274">FAD</keyword>
<dbReference type="PRINTS" id="PR00469">
    <property type="entry name" value="PNDRDTASEII"/>
</dbReference>
<reference evidence="6" key="1">
    <citation type="submission" date="2018-06" db="EMBL/GenBank/DDBJ databases">
        <authorList>
            <person name="Zhirakovskaya E."/>
        </authorList>
    </citation>
    <scope>NUCLEOTIDE SEQUENCE</scope>
</reference>
<dbReference type="Pfam" id="PF21344">
    <property type="entry name" value="Zn_ribbon_LysW"/>
    <property type="match status" value="1"/>
</dbReference>
<protein>
    <submittedName>
        <fullName evidence="6">Uncharacterized protein</fullName>
    </submittedName>
</protein>
<dbReference type="PRINTS" id="PR00368">
    <property type="entry name" value="FADPNR"/>
</dbReference>
<evidence type="ECO:0000259" key="5">
    <source>
        <dbReference type="Pfam" id="PF18267"/>
    </source>
</evidence>
<dbReference type="PANTHER" id="PTHR43429">
    <property type="entry name" value="PYRIDINE NUCLEOTIDE-DISULFIDE OXIDOREDUCTASE DOMAIN-CONTAINING"/>
    <property type="match status" value="1"/>
</dbReference>
<dbReference type="InterPro" id="IPR050260">
    <property type="entry name" value="FAD-bd_OxRdtase"/>
</dbReference>
<evidence type="ECO:0000259" key="4">
    <source>
        <dbReference type="Pfam" id="PF07992"/>
    </source>
</evidence>
<dbReference type="InterPro" id="IPR023753">
    <property type="entry name" value="FAD/NAD-binding_dom"/>
</dbReference>
<proteinExistence type="predicted"/>
<evidence type="ECO:0000256" key="2">
    <source>
        <dbReference type="ARBA" id="ARBA00022630"/>
    </source>
</evidence>
<dbReference type="InterPro" id="IPR016156">
    <property type="entry name" value="FAD/NAD-linked_Rdtase_dimer_sf"/>
</dbReference>
<dbReference type="InterPro" id="IPR041575">
    <property type="entry name" value="Rubredoxin_C"/>
</dbReference>
<accession>A0A3B1B0D4</accession>
<dbReference type="Gene3D" id="2.20.28.160">
    <property type="match status" value="1"/>
</dbReference>
<feature type="domain" description="FAD/NAD(P)-binding" evidence="4">
    <location>
        <begin position="3"/>
        <end position="287"/>
    </location>
</feature>
<evidence type="ECO:0000256" key="1">
    <source>
        <dbReference type="ARBA" id="ARBA00001974"/>
    </source>
</evidence>
<dbReference type="PANTHER" id="PTHR43429:SF3">
    <property type="entry name" value="NITRITE REDUCTASE [NAD(P)H]"/>
    <property type="match status" value="1"/>
</dbReference>
<dbReference type="Pfam" id="PF07992">
    <property type="entry name" value="Pyr_redox_2"/>
    <property type="match status" value="1"/>
</dbReference>
<evidence type="ECO:0000313" key="6">
    <source>
        <dbReference type="EMBL" id="VAX11799.1"/>
    </source>
</evidence>
<comment type="cofactor">
    <cofactor evidence="1">
        <name>FAD</name>
        <dbReference type="ChEBI" id="CHEBI:57692"/>
    </cofactor>
</comment>
<feature type="domain" description="NADH-rubredoxin oxidoreductase C-terminal" evidence="5">
    <location>
        <begin position="353"/>
        <end position="389"/>
    </location>
</feature>
<dbReference type="AlphaFoldDB" id="A0A3B1B0D4"/>
<dbReference type="InterPro" id="IPR036188">
    <property type="entry name" value="FAD/NAD-bd_sf"/>
</dbReference>
<dbReference type="InterPro" id="IPR005906">
    <property type="entry name" value="LysW"/>
</dbReference>
<keyword evidence="2" id="KW-0285">Flavoprotein</keyword>
<dbReference type="GO" id="GO:0016491">
    <property type="term" value="F:oxidoreductase activity"/>
    <property type="evidence" value="ECO:0007669"/>
    <property type="project" value="InterPro"/>
</dbReference>
<dbReference type="Gene3D" id="3.50.50.60">
    <property type="entry name" value="FAD/NAD(P)-binding domain"/>
    <property type="match status" value="2"/>
</dbReference>
<sequence length="463" mass="50386">MKQYLILGAGVAGRRAAEAILERDTDGLITILEEQENPLYARPMLGEWMGRDAGAKKAATKNGGPFSDQRIKFRPNVAAQEIRPEQQKVLLNTNELIHFDKLLIASGRRTGKLPCDQGNTTGIHYMDRLADIQAASNDISSAHKALISGSSYQALAAAKGLRNNGIDCTMVIPEPRIWPDILDNTASRILEQRLQQEKIQLVRNAEIQVILEDQGKLHSVIVSGGNRLPADLLIVTSPQIPKLDSLINTSLATPGGVEVDSTLHTSIENIYAAGDAALLPSELATNDHTQAGWLRAWKQGHIAGINMAGGSLTYKGIPSIRTRLFDLNIVCLGLSGAEGEDIQSQSGNYPYDEMPYIYKKILYKNDKVVGAIFIGDVSEAGMVEKWIANGLTKAECDTKVLTNMFEVQYASSAAYGVLCPVCKFHMQIDDRVKEGEVITCPACGIDFRVAQRSNGAFNAVPLN</sequence>
<evidence type="ECO:0000256" key="3">
    <source>
        <dbReference type="ARBA" id="ARBA00022827"/>
    </source>
</evidence>
<name>A0A3B1B0D4_9ZZZZ</name>
<dbReference type="Gene3D" id="3.30.390.30">
    <property type="match status" value="1"/>
</dbReference>
<gene>
    <name evidence="6" type="ORF">MNBD_GAMMA26-1267</name>
</gene>
<organism evidence="6">
    <name type="scientific">hydrothermal vent metagenome</name>
    <dbReference type="NCBI Taxonomy" id="652676"/>
    <lineage>
        <taxon>unclassified sequences</taxon>
        <taxon>metagenomes</taxon>
        <taxon>ecological metagenomes</taxon>
    </lineage>
</organism>